<dbReference type="OrthoDB" id="1418352at2759"/>
<name>A0A1X0NKK6_9TRYP</name>
<dbReference type="GeneID" id="39989463"/>
<dbReference type="PANTHER" id="PTHR10678">
    <property type="entry name" value="26S PROTEASOME NON-ATPASE REGULATORY SUBUNIT 11/COP9 SIGNALOSOME COMPLEX SUBUNIT 2"/>
    <property type="match status" value="1"/>
</dbReference>
<feature type="compositionally biased region" description="Basic and acidic residues" evidence="5">
    <location>
        <begin position="505"/>
        <end position="532"/>
    </location>
</feature>
<dbReference type="RefSeq" id="XP_028879059.1">
    <property type="nucleotide sequence ID" value="XM_029029683.1"/>
</dbReference>
<dbReference type="SUPFAM" id="SSF46785">
    <property type="entry name" value="Winged helix' DNA-binding domain"/>
    <property type="match status" value="1"/>
</dbReference>
<comment type="similarity">
    <text evidence="1">Belongs to the proteasome subunit S9 family.</text>
</comment>
<organism evidence="7 8">
    <name type="scientific">Trypanosoma theileri</name>
    <dbReference type="NCBI Taxonomy" id="67003"/>
    <lineage>
        <taxon>Eukaryota</taxon>
        <taxon>Discoba</taxon>
        <taxon>Euglenozoa</taxon>
        <taxon>Kinetoplastea</taxon>
        <taxon>Metakinetoplastina</taxon>
        <taxon>Trypanosomatida</taxon>
        <taxon>Trypanosomatidae</taxon>
        <taxon>Trypanosoma</taxon>
    </lineage>
</organism>
<dbReference type="SMART" id="SM00088">
    <property type="entry name" value="PINT"/>
    <property type="match status" value="1"/>
</dbReference>
<evidence type="ECO:0000259" key="6">
    <source>
        <dbReference type="PROSITE" id="PS50250"/>
    </source>
</evidence>
<dbReference type="InterPro" id="IPR050871">
    <property type="entry name" value="26S_Proteasome/COP9_Components"/>
</dbReference>
<proteinExistence type="inferred from homology"/>
<comment type="caution">
    <text evidence="7">The sequence shown here is derived from an EMBL/GenBank/DDBJ whole genome shotgun (WGS) entry which is preliminary data.</text>
</comment>
<feature type="compositionally biased region" description="Basic and acidic residues" evidence="5">
    <location>
        <begin position="557"/>
        <end position="568"/>
    </location>
</feature>
<dbReference type="Pfam" id="PF18055">
    <property type="entry name" value="RPN6_N"/>
    <property type="match status" value="1"/>
</dbReference>
<feature type="domain" description="PCI" evidence="6">
    <location>
        <begin position="244"/>
        <end position="418"/>
    </location>
</feature>
<sequence length="568" mass="63746">MSAPAVAQHHHRGSDPNNNNTAEYLNPLELQWERAEDLLADGKRAEARRVLEALVTTAVEADAVEELRVKERAVYRLAELLSVEKDVEALLQLPASVRPFFAQLPKAKTTRMVRKLFDHILTSGAPLERQMEVCHEMIAWARRERRTFLRQRLQHRLAELQFAQHAPQDALSTLQPLLREVRRLDDRALLLDIHLLESRIYFAVHNISKARAALVAARTNANSIYCPPLAQAEIDLQSGVLHAEEHDAKTAFSYLYEAFEGFHQLGDQARQARKALHYMILAKIATDTPDELSALLSSKNVLEYRGSDMDALRGVADAYNAQDTHLFNRIMQENRGAAFLEDDVLQRRLTEMYNSLLERHLLKLLEPYSRVQISYLAELLKLDVDAVESHVSQLILDKKLAGIVDQQHQCVVIFDEQDEKRAKARKEEAAAAGNKEAAGGGAASSSSAATPGMPAMEGEKESTTLYQDALTALEKYDRLVTALFDKANGKFDALVEENMAKRTAGRKDDKNSKKKNDSNTDEKGNEGKDKKNTNNNNRNNKDDNTSGSNNNNNKSSSSKDKDNKKNDS</sequence>
<keyword evidence="2 7" id="KW-0647">Proteasome</keyword>
<dbReference type="STRING" id="67003.A0A1X0NKK6"/>
<dbReference type="InterPro" id="IPR036390">
    <property type="entry name" value="WH_DNA-bd_sf"/>
</dbReference>
<dbReference type="SMART" id="SM00753">
    <property type="entry name" value="PAM"/>
    <property type="match status" value="1"/>
</dbReference>
<dbReference type="PROSITE" id="PS50250">
    <property type="entry name" value="PCI"/>
    <property type="match status" value="1"/>
</dbReference>
<evidence type="ECO:0000256" key="3">
    <source>
        <dbReference type="ARBA" id="ARBA00056935"/>
    </source>
</evidence>
<protein>
    <recommendedName>
        <fullName evidence="4">Probable 26S proteasome regulatory subunit rpn-6.2</fullName>
    </recommendedName>
</protein>
<feature type="region of interest" description="Disordered" evidence="5">
    <location>
        <begin position="1"/>
        <end position="22"/>
    </location>
</feature>
<dbReference type="FunFam" id="1.25.40.570:FF:000019">
    <property type="entry name" value="Proteasome regulatory non-ATPase subunit 6"/>
    <property type="match status" value="1"/>
</dbReference>
<accession>A0A1X0NKK6</accession>
<feature type="region of interest" description="Disordered" evidence="5">
    <location>
        <begin position="502"/>
        <end position="568"/>
    </location>
</feature>
<evidence type="ECO:0000313" key="7">
    <source>
        <dbReference type="EMBL" id="ORC84993.1"/>
    </source>
</evidence>
<dbReference type="AlphaFoldDB" id="A0A1X0NKK6"/>
<dbReference type="Pfam" id="PF01399">
    <property type="entry name" value="PCI"/>
    <property type="match status" value="1"/>
</dbReference>
<dbReference type="InterPro" id="IPR000717">
    <property type="entry name" value="PCI_dom"/>
</dbReference>
<evidence type="ECO:0000256" key="1">
    <source>
        <dbReference type="ARBA" id="ARBA00007454"/>
    </source>
</evidence>
<keyword evidence="8" id="KW-1185">Reference proteome</keyword>
<feature type="compositionally biased region" description="Low complexity" evidence="5">
    <location>
        <begin position="545"/>
        <end position="556"/>
    </location>
</feature>
<feature type="compositionally biased region" description="Low complexity" evidence="5">
    <location>
        <begin position="430"/>
        <end position="449"/>
    </location>
</feature>
<dbReference type="EMBL" id="NBCO01000039">
    <property type="protein sequence ID" value="ORC84993.1"/>
    <property type="molecule type" value="Genomic_DNA"/>
</dbReference>
<evidence type="ECO:0000313" key="8">
    <source>
        <dbReference type="Proteomes" id="UP000192257"/>
    </source>
</evidence>
<evidence type="ECO:0000256" key="4">
    <source>
        <dbReference type="ARBA" id="ARBA00069091"/>
    </source>
</evidence>
<dbReference type="VEuPathDB" id="TriTrypDB:TM35_000391670"/>
<feature type="region of interest" description="Disordered" evidence="5">
    <location>
        <begin position="424"/>
        <end position="461"/>
    </location>
</feature>
<comment type="function">
    <text evidence="3">Component of the lid subcomplex of the 26S proteasome, a multiprotein complex involved in the ATP-dependent degradation of ubiquitinated proteins. In the complex, rpn-6.2 is required for proteasome assembly.</text>
</comment>
<dbReference type="InterPro" id="IPR040773">
    <property type="entry name" value="Rpn6_N"/>
</dbReference>
<evidence type="ECO:0000256" key="5">
    <source>
        <dbReference type="SAM" id="MobiDB-lite"/>
    </source>
</evidence>
<dbReference type="Gene3D" id="1.25.40.570">
    <property type="match status" value="1"/>
</dbReference>
<reference evidence="7 8" key="1">
    <citation type="submission" date="2017-03" db="EMBL/GenBank/DDBJ databases">
        <title>An alternative strategy for trypanosome survival in the mammalian bloodstream revealed through genome and transcriptome analysis of the ubiquitous bovine parasite Trypanosoma (Megatrypanum) theileri.</title>
        <authorList>
            <person name="Kelly S."/>
            <person name="Ivens A."/>
            <person name="Mott A."/>
            <person name="O'Neill E."/>
            <person name="Emms D."/>
            <person name="Macleod O."/>
            <person name="Voorheis P."/>
            <person name="Matthews J."/>
            <person name="Matthews K."/>
            <person name="Carrington M."/>
        </authorList>
    </citation>
    <scope>NUCLEOTIDE SEQUENCE [LARGE SCALE GENOMIC DNA]</scope>
    <source>
        <strain evidence="7">Edinburgh</strain>
    </source>
</reference>
<dbReference type="Proteomes" id="UP000192257">
    <property type="component" value="Unassembled WGS sequence"/>
</dbReference>
<evidence type="ECO:0000256" key="2">
    <source>
        <dbReference type="ARBA" id="ARBA00022942"/>
    </source>
</evidence>
<dbReference type="GO" id="GO:0000502">
    <property type="term" value="C:proteasome complex"/>
    <property type="evidence" value="ECO:0007669"/>
    <property type="project" value="UniProtKB-KW"/>
</dbReference>
<gene>
    <name evidence="7" type="ORF">TM35_000391670</name>
</gene>